<accession>A0A0A9A103</accession>
<dbReference type="EMBL" id="GBRH01252551">
    <property type="protein sequence ID" value="JAD45344.1"/>
    <property type="molecule type" value="Transcribed_RNA"/>
</dbReference>
<name>A0A0A9A103_ARUDO</name>
<reference evidence="1" key="2">
    <citation type="journal article" date="2015" name="Data Brief">
        <title>Shoot transcriptome of the giant reed, Arundo donax.</title>
        <authorList>
            <person name="Barrero R.A."/>
            <person name="Guerrero F.D."/>
            <person name="Moolhuijzen P."/>
            <person name="Goolsby J.A."/>
            <person name="Tidwell J."/>
            <person name="Bellgard S.E."/>
            <person name="Bellgard M.I."/>
        </authorList>
    </citation>
    <scope>NUCLEOTIDE SEQUENCE</scope>
    <source>
        <tissue evidence="1">Shoot tissue taken approximately 20 cm above the soil surface</tissue>
    </source>
</reference>
<protein>
    <submittedName>
        <fullName evidence="1">Uncharacterized protein</fullName>
    </submittedName>
</protein>
<organism evidence="1">
    <name type="scientific">Arundo donax</name>
    <name type="common">Giant reed</name>
    <name type="synonym">Donax arundinaceus</name>
    <dbReference type="NCBI Taxonomy" id="35708"/>
    <lineage>
        <taxon>Eukaryota</taxon>
        <taxon>Viridiplantae</taxon>
        <taxon>Streptophyta</taxon>
        <taxon>Embryophyta</taxon>
        <taxon>Tracheophyta</taxon>
        <taxon>Spermatophyta</taxon>
        <taxon>Magnoliopsida</taxon>
        <taxon>Liliopsida</taxon>
        <taxon>Poales</taxon>
        <taxon>Poaceae</taxon>
        <taxon>PACMAD clade</taxon>
        <taxon>Arundinoideae</taxon>
        <taxon>Arundineae</taxon>
        <taxon>Arundo</taxon>
    </lineage>
</organism>
<evidence type="ECO:0000313" key="1">
    <source>
        <dbReference type="EMBL" id="JAD45344.1"/>
    </source>
</evidence>
<reference evidence="1" key="1">
    <citation type="submission" date="2014-09" db="EMBL/GenBank/DDBJ databases">
        <authorList>
            <person name="Magalhaes I.L.F."/>
            <person name="Oliveira U."/>
            <person name="Santos F.R."/>
            <person name="Vidigal T.H.D.A."/>
            <person name="Brescovit A.D."/>
            <person name="Santos A.J."/>
        </authorList>
    </citation>
    <scope>NUCLEOTIDE SEQUENCE</scope>
    <source>
        <tissue evidence="1">Shoot tissue taken approximately 20 cm above the soil surface</tissue>
    </source>
</reference>
<sequence length="19" mass="2267">MCKPIMQHVNFDSNSKHLH</sequence>
<dbReference type="AlphaFoldDB" id="A0A0A9A103"/>
<proteinExistence type="predicted"/>